<protein>
    <submittedName>
        <fullName evidence="1">Uncharacterized protein</fullName>
    </submittedName>
</protein>
<dbReference type="EMBL" id="BSYO01000007">
    <property type="protein sequence ID" value="GMH06977.1"/>
    <property type="molecule type" value="Genomic_DNA"/>
</dbReference>
<sequence length="100" mass="11233">MSESNRNTFSCRGLTRWVLFQKPRDVLNVLMVSWFLRRSNHSSDRCGVVDGVNCADNTSDDRLMSRGEAGATADMLKDENLFKSRTVYHLFGGSDNAALL</sequence>
<dbReference type="AlphaFoldDB" id="A0AAD3SA56"/>
<reference evidence="1" key="1">
    <citation type="submission" date="2023-05" db="EMBL/GenBank/DDBJ databases">
        <title>Nepenthes gracilis genome sequencing.</title>
        <authorList>
            <person name="Fukushima K."/>
        </authorList>
    </citation>
    <scope>NUCLEOTIDE SEQUENCE</scope>
    <source>
        <strain evidence="1">SING2019-196</strain>
    </source>
</reference>
<accession>A0AAD3SA56</accession>
<evidence type="ECO:0000313" key="1">
    <source>
        <dbReference type="EMBL" id="GMH06977.1"/>
    </source>
</evidence>
<comment type="caution">
    <text evidence="1">The sequence shown here is derived from an EMBL/GenBank/DDBJ whole genome shotgun (WGS) entry which is preliminary data.</text>
</comment>
<gene>
    <name evidence="1" type="ORF">Nepgr_008817</name>
</gene>
<organism evidence="1 2">
    <name type="scientific">Nepenthes gracilis</name>
    <name type="common">Slender pitcher plant</name>
    <dbReference type="NCBI Taxonomy" id="150966"/>
    <lineage>
        <taxon>Eukaryota</taxon>
        <taxon>Viridiplantae</taxon>
        <taxon>Streptophyta</taxon>
        <taxon>Embryophyta</taxon>
        <taxon>Tracheophyta</taxon>
        <taxon>Spermatophyta</taxon>
        <taxon>Magnoliopsida</taxon>
        <taxon>eudicotyledons</taxon>
        <taxon>Gunneridae</taxon>
        <taxon>Pentapetalae</taxon>
        <taxon>Caryophyllales</taxon>
        <taxon>Nepenthaceae</taxon>
        <taxon>Nepenthes</taxon>
    </lineage>
</organism>
<evidence type="ECO:0000313" key="2">
    <source>
        <dbReference type="Proteomes" id="UP001279734"/>
    </source>
</evidence>
<dbReference type="Proteomes" id="UP001279734">
    <property type="component" value="Unassembled WGS sequence"/>
</dbReference>
<proteinExistence type="predicted"/>
<keyword evidence="2" id="KW-1185">Reference proteome</keyword>
<name>A0AAD3SA56_NEPGR</name>